<dbReference type="GO" id="GO:0005737">
    <property type="term" value="C:cytoplasm"/>
    <property type="evidence" value="ECO:0007669"/>
    <property type="project" value="TreeGrafter"/>
</dbReference>
<accession>A0A6J7CIX2</accession>
<dbReference type="EMBL" id="CAEZZS010000016">
    <property type="protein sequence ID" value="CAB4773599.1"/>
    <property type="molecule type" value="Genomic_DNA"/>
</dbReference>
<dbReference type="EMBL" id="CAFBLI010000013">
    <property type="protein sequence ID" value="CAB4858312.1"/>
    <property type="molecule type" value="Genomic_DNA"/>
</dbReference>
<dbReference type="NCBIfam" id="TIGR00525">
    <property type="entry name" value="folB"/>
    <property type="match status" value="1"/>
</dbReference>
<evidence type="ECO:0000256" key="6">
    <source>
        <dbReference type="ARBA" id="ARBA00023239"/>
    </source>
</evidence>
<dbReference type="EMBL" id="CAEZXH010000009">
    <property type="protein sequence ID" value="CAB4677341.1"/>
    <property type="molecule type" value="Genomic_DNA"/>
</dbReference>
<dbReference type="InterPro" id="IPR006157">
    <property type="entry name" value="FolB_dom"/>
</dbReference>
<dbReference type="Gene3D" id="3.30.1130.10">
    <property type="match status" value="1"/>
</dbReference>
<evidence type="ECO:0000256" key="1">
    <source>
        <dbReference type="ARBA" id="ARBA00001353"/>
    </source>
</evidence>
<organism evidence="13">
    <name type="scientific">freshwater metagenome</name>
    <dbReference type="NCBI Taxonomy" id="449393"/>
    <lineage>
        <taxon>unclassified sequences</taxon>
        <taxon>metagenomes</taxon>
        <taxon>ecological metagenomes</taxon>
    </lineage>
</organism>
<dbReference type="GO" id="GO:0046656">
    <property type="term" value="P:folic acid biosynthetic process"/>
    <property type="evidence" value="ECO:0007669"/>
    <property type="project" value="UniProtKB-KW"/>
</dbReference>
<dbReference type="NCBIfam" id="TIGR00526">
    <property type="entry name" value="folB_dom"/>
    <property type="match status" value="1"/>
</dbReference>
<keyword evidence="6" id="KW-0456">Lyase</keyword>
<dbReference type="PANTHER" id="PTHR42844">
    <property type="entry name" value="DIHYDRONEOPTERIN ALDOLASE 1-RELATED"/>
    <property type="match status" value="1"/>
</dbReference>
<evidence type="ECO:0000256" key="5">
    <source>
        <dbReference type="ARBA" id="ARBA00022909"/>
    </source>
</evidence>
<dbReference type="GO" id="GO:0004150">
    <property type="term" value="F:dihydroneopterin aldolase activity"/>
    <property type="evidence" value="ECO:0007669"/>
    <property type="project" value="UniProtKB-EC"/>
</dbReference>
<dbReference type="EMBL" id="CAEZYJ010000002">
    <property type="protein sequence ID" value="CAB4710079.1"/>
    <property type="molecule type" value="Genomic_DNA"/>
</dbReference>
<evidence type="ECO:0000313" key="13">
    <source>
        <dbReference type="EMBL" id="CAB4858312.1"/>
    </source>
</evidence>
<comment type="pathway">
    <text evidence="2">Cofactor biosynthesis; tetrahydrofolate biosynthesis; 2-amino-4-hydroxy-6-hydroxymethyl-7,8-dihydropteridine diphosphate from 7,8-dihydroneopterin triphosphate: step 3/4.</text>
</comment>
<reference evidence="13" key="1">
    <citation type="submission" date="2020-05" db="EMBL/GenBank/DDBJ databases">
        <authorList>
            <person name="Chiriac C."/>
            <person name="Salcher M."/>
            <person name="Ghai R."/>
            <person name="Kavagutti S V."/>
        </authorList>
    </citation>
    <scope>NUCLEOTIDE SEQUENCE</scope>
</reference>
<dbReference type="EC" id="4.1.2.25" evidence="4"/>
<evidence type="ECO:0000313" key="11">
    <source>
        <dbReference type="EMBL" id="CAB4710079.1"/>
    </source>
</evidence>
<dbReference type="SMART" id="SM00905">
    <property type="entry name" value="FolB"/>
    <property type="match status" value="1"/>
</dbReference>
<dbReference type="Pfam" id="PF02152">
    <property type="entry name" value="FolB"/>
    <property type="match status" value="1"/>
</dbReference>
<dbReference type="PANTHER" id="PTHR42844:SF1">
    <property type="entry name" value="DIHYDRONEOPTERIN ALDOLASE 1-RELATED"/>
    <property type="match status" value="1"/>
</dbReference>
<evidence type="ECO:0000256" key="7">
    <source>
        <dbReference type="ARBA" id="ARBA00032903"/>
    </source>
</evidence>
<comment type="similarity">
    <text evidence="3">Belongs to the DHNA family.</text>
</comment>
<evidence type="ECO:0000313" key="10">
    <source>
        <dbReference type="EMBL" id="CAB4677341.1"/>
    </source>
</evidence>
<keyword evidence="5" id="KW-0289">Folate biosynthesis</keyword>
<gene>
    <name evidence="9" type="ORF">UFOPK1811_00751</name>
    <name evidence="10" type="ORF">UFOPK2360_00278</name>
    <name evidence="11" type="ORF">UFOPK2659_00040</name>
    <name evidence="12" type="ORF">UFOPK2922_00508</name>
    <name evidence="13" type="ORF">UFOPK3306_00285</name>
</gene>
<dbReference type="EMBL" id="CAEZUJ010000024">
    <property type="protein sequence ID" value="CAB4600421.1"/>
    <property type="molecule type" value="Genomic_DNA"/>
</dbReference>
<dbReference type="FunFam" id="3.30.1130.10:FF:000003">
    <property type="entry name" value="7,8-dihydroneopterin aldolase"/>
    <property type="match status" value="1"/>
</dbReference>
<name>A0A6J7CIX2_9ZZZZ</name>
<evidence type="ECO:0000256" key="4">
    <source>
        <dbReference type="ARBA" id="ARBA00013043"/>
    </source>
</evidence>
<evidence type="ECO:0000256" key="2">
    <source>
        <dbReference type="ARBA" id="ARBA00005013"/>
    </source>
</evidence>
<dbReference type="SUPFAM" id="SSF55620">
    <property type="entry name" value="Tetrahydrobiopterin biosynthesis enzymes-like"/>
    <property type="match status" value="1"/>
</dbReference>
<sequence length="119" mass="12965">MDKIILTGISAVGFHGVHDFERKNGQSFSVDVEIGLDLSKAGKNDELNQTIDYSLVVGMVINILTGPPVNLIEKLAELISEDILNNFMQAKSVSVVIHKPEAPVGAEILDVAVRIERVR</sequence>
<dbReference type="InterPro" id="IPR006156">
    <property type="entry name" value="Dihydroneopterin_aldolase"/>
</dbReference>
<protein>
    <recommendedName>
        <fullName evidence="4">dihydroneopterin aldolase</fullName>
        <ecNumber evidence="4">4.1.2.25</ecNumber>
    </recommendedName>
    <alternativeName>
        <fullName evidence="7">7,8-dihydroneopterin aldolase</fullName>
    </alternativeName>
</protein>
<evidence type="ECO:0000256" key="3">
    <source>
        <dbReference type="ARBA" id="ARBA00005708"/>
    </source>
</evidence>
<dbReference type="InterPro" id="IPR043133">
    <property type="entry name" value="GTP-CH-I_C/QueF"/>
</dbReference>
<comment type="catalytic activity">
    <reaction evidence="1">
        <text>7,8-dihydroneopterin = 6-hydroxymethyl-7,8-dihydropterin + glycolaldehyde</text>
        <dbReference type="Rhea" id="RHEA:10540"/>
        <dbReference type="ChEBI" id="CHEBI:17001"/>
        <dbReference type="ChEBI" id="CHEBI:17071"/>
        <dbReference type="ChEBI" id="CHEBI:44841"/>
        <dbReference type="EC" id="4.1.2.25"/>
    </reaction>
</comment>
<evidence type="ECO:0000313" key="9">
    <source>
        <dbReference type="EMBL" id="CAB4600421.1"/>
    </source>
</evidence>
<dbReference type="AlphaFoldDB" id="A0A6J7CIX2"/>
<evidence type="ECO:0000313" key="12">
    <source>
        <dbReference type="EMBL" id="CAB4773599.1"/>
    </source>
</evidence>
<dbReference type="CDD" id="cd00534">
    <property type="entry name" value="DHNA_DHNTPE"/>
    <property type="match status" value="1"/>
</dbReference>
<proteinExistence type="inferred from homology"/>
<evidence type="ECO:0000259" key="8">
    <source>
        <dbReference type="SMART" id="SM00905"/>
    </source>
</evidence>
<feature type="domain" description="Dihydroneopterin aldolase/epimerase" evidence="8">
    <location>
        <begin position="4"/>
        <end position="117"/>
    </location>
</feature>